<dbReference type="GO" id="GO:0005634">
    <property type="term" value="C:nucleus"/>
    <property type="evidence" value="ECO:0000318"/>
    <property type="project" value="GO_Central"/>
</dbReference>
<dbReference type="RefSeq" id="XP_001743566.1">
    <property type="nucleotide sequence ID" value="XM_001743514.1"/>
</dbReference>
<protein>
    <recommendedName>
        <fullName evidence="6">Ankyrin repeat domain-containing protein</fullName>
    </recommendedName>
</protein>
<dbReference type="STRING" id="81824.A9USX6"/>
<evidence type="ECO:0000256" key="3">
    <source>
        <dbReference type="PROSITE-ProRule" id="PRU00023"/>
    </source>
</evidence>
<evidence type="ECO:0000256" key="2">
    <source>
        <dbReference type="ARBA" id="ARBA00023043"/>
    </source>
</evidence>
<dbReference type="eggNOG" id="KOG0504">
    <property type="taxonomic scope" value="Eukaryota"/>
</dbReference>
<dbReference type="EMBL" id="CH991545">
    <property type="protein sequence ID" value="EDQ91144.1"/>
    <property type="molecule type" value="Genomic_DNA"/>
</dbReference>
<keyword evidence="2 3" id="KW-0040">ANK repeat</keyword>
<dbReference type="InParanoid" id="A9USX6"/>
<keyword evidence="5" id="KW-1185">Reference proteome</keyword>
<dbReference type="PANTHER" id="PTHR24201">
    <property type="entry name" value="ANK_REP_REGION DOMAIN-CONTAINING PROTEIN"/>
    <property type="match status" value="1"/>
</dbReference>
<sequence>MQALDLHEAAQEGNRDALVQALAHNDVNAVDVTLHNRTALHWAATTGNVACVRILLQAGANVRAAQSNNGWLPIHAAAEADEPDVIRELVRADPGLALAIDRHGDTPLDVAQRFGHADSVHALREAINASQASGSTAFSS</sequence>
<proteinExistence type="predicted"/>
<dbReference type="Gene3D" id="1.25.40.20">
    <property type="entry name" value="Ankyrin repeat-containing domain"/>
    <property type="match status" value="1"/>
</dbReference>
<dbReference type="Pfam" id="PF12796">
    <property type="entry name" value="Ank_2"/>
    <property type="match status" value="1"/>
</dbReference>
<dbReference type="KEGG" id="mbr:MONBRDRAFT_6134"/>
<gene>
    <name evidence="4" type="ORF">MONBRDRAFT_6134</name>
</gene>
<organism evidence="4 5">
    <name type="scientific">Monosiga brevicollis</name>
    <name type="common">Choanoflagellate</name>
    <dbReference type="NCBI Taxonomy" id="81824"/>
    <lineage>
        <taxon>Eukaryota</taxon>
        <taxon>Choanoflagellata</taxon>
        <taxon>Craspedida</taxon>
        <taxon>Salpingoecidae</taxon>
        <taxon>Monosiga</taxon>
    </lineage>
</organism>
<name>A9USX6_MONBE</name>
<feature type="repeat" description="ANK" evidence="3">
    <location>
        <begin position="35"/>
        <end position="67"/>
    </location>
</feature>
<dbReference type="SUPFAM" id="SSF48403">
    <property type="entry name" value="Ankyrin repeat"/>
    <property type="match status" value="1"/>
</dbReference>
<evidence type="ECO:0000313" key="5">
    <source>
        <dbReference type="Proteomes" id="UP000001357"/>
    </source>
</evidence>
<dbReference type="InterPro" id="IPR002110">
    <property type="entry name" value="Ankyrin_rpt"/>
</dbReference>
<accession>A9USX6</accession>
<keyword evidence="1" id="KW-0677">Repeat</keyword>
<dbReference type="Proteomes" id="UP000001357">
    <property type="component" value="Unassembled WGS sequence"/>
</dbReference>
<dbReference type="AlphaFoldDB" id="A9USX6"/>
<dbReference type="SMART" id="SM00248">
    <property type="entry name" value="ANK"/>
    <property type="match status" value="4"/>
</dbReference>
<dbReference type="GeneID" id="5888963"/>
<evidence type="ECO:0000256" key="1">
    <source>
        <dbReference type="ARBA" id="ARBA00022737"/>
    </source>
</evidence>
<evidence type="ECO:0008006" key="6">
    <source>
        <dbReference type="Google" id="ProtNLM"/>
    </source>
</evidence>
<evidence type="ECO:0000313" key="4">
    <source>
        <dbReference type="EMBL" id="EDQ91144.1"/>
    </source>
</evidence>
<reference evidence="4 5" key="1">
    <citation type="journal article" date="2008" name="Nature">
        <title>The genome of the choanoflagellate Monosiga brevicollis and the origin of metazoans.</title>
        <authorList>
            <consortium name="JGI Sequencing"/>
            <person name="King N."/>
            <person name="Westbrook M.J."/>
            <person name="Young S.L."/>
            <person name="Kuo A."/>
            <person name="Abedin M."/>
            <person name="Chapman J."/>
            <person name="Fairclough S."/>
            <person name="Hellsten U."/>
            <person name="Isogai Y."/>
            <person name="Letunic I."/>
            <person name="Marr M."/>
            <person name="Pincus D."/>
            <person name="Putnam N."/>
            <person name="Rokas A."/>
            <person name="Wright K.J."/>
            <person name="Zuzow R."/>
            <person name="Dirks W."/>
            <person name="Good M."/>
            <person name="Goodstein D."/>
            <person name="Lemons D."/>
            <person name="Li W."/>
            <person name="Lyons J.B."/>
            <person name="Morris A."/>
            <person name="Nichols S."/>
            <person name="Richter D.J."/>
            <person name="Salamov A."/>
            <person name="Bork P."/>
            <person name="Lim W.A."/>
            <person name="Manning G."/>
            <person name="Miller W.T."/>
            <person name="McGinnis W."/>
            <person name="Shapiro H."/>
            <person name="Tjian R."/>
            <person name="Grigoriev I.V."/>
            <person name="Rokhsar D."/>
        </authorList>
    </citation>
    <scope>NUCLEOTIDE SEQUENCE [LARGE SCALE GENOMIC DNA]</scope>
    <source>
        <strain evidence="5">MX1 / ATCC 50154</strain>
    </source>
</reference>
<dbReference type="GO" id="GO:0045944">
    <property type="term" value="P:positive regulation of transcription by RNA polymerase II"/>
    <property type="evidence" value="ECO:0000318"/>
    <property type="project" value="GO_Central"/>
</dbReference>
<dbReference type="InterPro" id="IPR036770">
    <property type="entry name" value="Ankyrin_rpt-contain_sf"/>
</dbReference>
<dbReference type="PANTHER" id="PTHR24201:SF15">
    <property type="entry name" value="ANKYRIN REPEAT DOMAIN-CONTAINING PROTEIN 66"/>
    <property type="match status" value="1"/>
</dbReference>
<dbReference type="GO" id="GO:0000976">
    <property type="term" value="F:transcription cis-regulatory region binding"/>
    <property type="evidence" value="ECO:0000318"/>
    <property type="project" value="GO_Central"/>
</dbReference>
<dbReference type="PROSITE" id="PS50297">
    <property type="entry name" value="ANK_REP_REGION"/>
    <property type="match status" value="1"/>
</dbReference>
<dbReference type="InterPro" id="IPR050776">
    <property type="entry name" value="Ank_Repeat/CDKN_Inhibitor"/>
</dbReference>
<dbReference type="PROSITE" id="PS50088">
    <property type="entry name" value="ANK_REPEAT"/>
    <property type="match status" value="1"/>
</dbReference>